<dbReference type="AlphaFoldDB" id="A0A376DRZ4"/>
<organism evidence="2 3">
    <name type="scientific">Chryseobacterium carnipullorum</name>
    <dbReference type="NCBI Taxonomy" id="1124835"/>
    <lineage>
        <taxon>Bacteria</taxon>
        <taxon>Pseudomonadati</taxon>
        <taxon>Bacteroidota</taxon>
        <taxon>Flavobacteriia</taxon>
        <taxon>Flavobacteriales</taxon>
        <taxon>Weeksellaceae</taxon>
        <taxon>Chryseobacterium group</taxon>
        <taxon>Chryseobacterium</taxon>
    </lineage>
</organism>
<evidence type="ECO:0000313" key="2">
    <source>
        <dbReference type="EMBL" id="STC93899.1"/>
    </source>
</evidence>
<feature type="domain" description="DUF58" evidence="1">
    <location>
        <begin position="3"/>
        <end position="124"/>
    </location>
</feature>
<dbReference type="EMBL" id="UFVQ01000003">
    <property type="protein sequence ID" value="STC93899.1"/>
    <property type="molecule type" value="Genomic_DNA"/>
</dbReference>
<evidence type="ECO:0000259" key="1">
    <source>
        <dbReference type="Pfam" id="PF01882"/>
    </source>
</evidence>
<dbReference type="PANTHER" id="PTHR33608:SF6">
    <property type="entry name" value="BLL2464 PROTEIN"/>
    <property type="match status" value="1"/>
</dbReference>
<dbReference type="InterPro" id="IPR002881">
    <property type="entry name" value="DUF58"/>
</dbReference>
<accession>A0A376DRZ4</accession>
<dbReference type="Pfam" id="PF01882">
    <property type="entry name" value="DUF58"/>
    <property type="match status" value="1"/>
</dbReference>
<gene>
    <name evidence="2" type="ORF">NCTC13533_01122</name>
</gene>
<dbReference type="STRING" id="297244.SAMN05421639_1011114"/>
<protein>
    <submittedName>
        <fullName evidence="2">Uncharacterized conserved protein (Some members contain a von Willebrand factor type A (VWA) domain)</fullName>
    </submittedName>
</protein>
<name>A0A376DRZ4_CHRCU</name>
<reference evidence="2 3" key="1">
    <citation type="submission" date="2018-06" db="EMBL/GenBank/DDBJ databases">
        <authorList>
            <consortium name="Pathogen Informatics"/>
            <person name="Doyle S."/>
        </authorList>
    </citation>
    <scope>NUCLEOTIDE SEQUENCE [LARGE SCALE GENOMIC DNA]</scope>
    <source>
        <strain evidence="2 3">NCTC13533</strain>
    </source>
</reference>
<dbReference type="PANTHER" id="PTHR33608">
    <property type="entry name" value="BLL2464 PROTEIN"/>
    <property type="match status" value="1"/>
</dbReference>
<sequence>MYKVIPPQKGRKHILSIISNILTADYVPAVSRIDKAMEYMMGIFKRKSLVFLFSDFEDTYDSKMLRVASKKHQLLGLRIYDEKDNEIPDVGYVLLHDAETGKEVWANTSSARWRYTFAEAQKQKVRALEEDFATSSASFMNVSTGADYSKLLYNYFQKK</sequence>
<proteinExistence type="predicted"/>
<evidence type="ECO:0000313" key="3">
    <source>
        <dbReference type="Proteomes" id="UP000255224"/>
    </source>
</evidence>
<dbReference type="Proteomes" id="UP000255224">
    <property type="component" value="Unassembled WGS sequence"/>
</dbReference>